<dbReference type="OrthoDB" id="9796129at2"/>
<protein>
    <submittedName>
        <fullName evidence="2">Aminoglycoside 3-N-acetyltransferase I</fullName>
    </submittedName>
</protein>
<reference evidence="2 3" key="1">
    <citation type="submission" date="2017-02" db="EMBL/GenBank/DDBJ databases">
        <authorList>
            <person name="Peterson S.W."/>
        </authorList>
    </citation>
    <scope>NUCLEOTIDE SEQUENCE [LARGE SCALE GENOMIC DNA]</scope>
    <source>
        <strain evidence="2 3">DSM 21749</strain>
    </source>
</reference>
<dbReference type="InterPro" id="IPR000182">
    <property type="entry name" value="GNAT_dom"/>
</dbReference>
<organism evidence="2 3">
    <name type="scientific">Lysobacter spongiicola DSM 21749</name>
    <dbReference type="NCBI Taxonomy" id="1122188"/>
    <lineage>
        <taxon>Bacteria</taxon>
        <taxon>Pseudomonadati</taxon>
        <taxon>Pseudomonadota</taxon>
        <taxon>Gammaproteobacteria</taxon>
        <taxon>Lysobacterales</taxon>
        <taxon>Lysobacteraceae</taxon>
        <taxon>Novilysobacter</taxon>
    </lineage>
</organism>
<dbReference type="Gene3D" id="3.40.630.30">
    <property type="match status" value="1"/>
</dbReference>
<dbReference type="EMBL" id="FUXP01000001">
    <property type="protein sequence ID" value="SJZ72969.1"/>
    <property type="molecule type" value="Genomic_DNA"/>
</dbReference>
<dbReference type="InterPro" id="IPR016181">
    <property type="entry name" value="Acyl_CoA_acyltransferase"/>
</dbReference>
<proteinExistence type="predicted"/>
<keyword evidence="2" id="KW-0808">Transferase</keyword>
<dbReference type="PANTHER" id="PTHR43072">
    <property type="entry name" value="N-ACETYLTRANSFERASE"/>
    <property type="match status" value="1"/>
</dbReference>
<dbReference type="SUPFAM" id="SSF55729">
    <property type="entry name" value="Acyl-CoA N-acyltransferases (Nat)"/>
    <property type="match status" value="1"/>
</dbReference>
<dbReference type="Pfam" id="PF00583">
    <property type="entry name" value="Acetyltransf_1"/>
    <property type="match status" value="1"/>
</dbReference>
<dbReference type="Proteomes" id="UP000190061">
    <property type="component" value="Unassembled WGS sequence"/>
</dbReference>
<accession>A0A1T4N0Z7</accession>
<dbReference type="PROSITE" id="PS51186">
    <property type="entry name" value="GNAT"/>
    <property type="match status" value="1"/>
</dbReference>
<evidence type="ECO:0000313" key="2">
    <source>
        <dbReference type="EMBL" id="SJZ72969.1"/>
    </source>
</evidence>
<sequence length="166" mass="18199">MNLGYKITQIPPTDLQLMGALLDTFAEAFDDAETYAGKRPAPGYLRRLLGSSNFIALAAVAEGKVVGGLAAYELPKFEQERSEIYIYDLAVLASHRRQGIATGLIRELQRVASDRGAYVIYVQADTGPEDEAAIALYSGLGIREEVLHFDIPVDLARTTQPRPCRL</sequence>
<dbReference type="GO" id="GO:0016747">
    <property type="term" value="F:acyltransferase activity, transferring groups other than amino-acyl groups"/>
    <property type="evidence" value="ECO:0007669"/>
    <property type="project" value="InterPro"/>
</dbReference>
<gene>
    <name evidence="2" type="ORF">SAMN02745674_00681</name>
</gene>
<dbReference type="RefSeq" id="WP_078757255.1">
    <property type="nucleotide sequence ID" value="NZ_FUXP01000001.1"/>
</dbReference>
<evidence type="ECO:0000259" key="1">
    <source>
        <dbReference type="PROSITE" id="PS51186"/>
    </source>
</evidence>
<dbReference type="CDD" id="cd04301">
    <property type="entry name" value="NAT_SF"/>
    <property type="match status" value="1"/>
</dbReference>
<keyword evidence="3" id="KW-1185">Reference proteome</keyword>
<dbReference type="STRING" id="1122188.SAMN02745674_00681"/>
<evidence type="ECO:0000313" key="3">
    <source>
        <dbReference type="Proteomes" id="UP000190061"/>
    </source>
</evidence>
<name>A0A1T4N0Z7_9GAMM</name>
<dbReference type="NCBIfam" id="NF033083">
    <property type="entry name" value="AAC_3_I"/>
    <property type="match status" value="1"/>
</dbReference>
<feature type="domain" description="N-acetyltransferase" evidence="1">
    <location>
        <begin position="5"/>
        <end position="160"/>
    </location>
</feature>
<dbReference type="AlphaFoldDB" id="A0A1T4N0Z7"/>